<dbReference type="Proteomes" id="UP000001917">
    <property type="component" value="Chromosome"/>
</dbReference>
<dbReference type="PANTHER" id="PTHR35811:SF1">
    <property type="entry name" value="HTH OST-TYPE DOMAIN-CONTAINING PROTEIN"/>
    <property type="match status" value="1"/>
</dbReference>
<reference evidence="3" key="1">
    <citation type="submission" date="2009-09" db="EMBL/GenBank/DDBJ databases">
        <title>The complete chromosome of Alicyclobacillus acidocaldarius subsp. acidocaldarius DSM 446.</title>
        <authorList>
            <consortium name="US DOE Joint Genome Institute (JGI-PGF)"/>
            <person name="Lucas S."/>
            <person name="Copeland A."/>
            <person name="Lapidus A."/>
            <person name="Glavina del Rio T."/>
            <person name="Dalin E."/>
            <person name="Tice H."/>
            <person name="Bruce D."/>
            <person name="Goodwin L."/>
            <person name="Pitluck S."/>
            <person name="Kyrpides N."/>
            <person name="Mavromatis K."/>
            <person name="Ivanova N."/>
            <person name="Ovchinnikova G."/>
            <person name="Chertkov O."/>
            <person name="Sims D."/>
            <person name="Brettin T."/>
            <person name="Detter J.C."/>
            <person name="Han C."/>
            <person name="Larimer F."/>
            <person name="Land M."/>
            <person name="Hauser L."/>
            <person name="Markowitz V."/>
            <person name="Cheng J.-F."/>
            <person name="Hugenholtz P."/>
            <person name="Woyke T."/>
            <person name="Wu D."/>
            <person name="Pukall R."/>
            <person name="Klenk H.-P."/>
            <person name="Eisen J.A."/>
        </authorList>
    </citation>
    <scope>NUCLEOTIDE SEQUENCE [LARGE SCALE GENOMIC DNA]</scope>
    <source>
        <strain evidence="3">ATCC 27009 / DSM 446 / BCRC 14685 / JCM 5260 / KCTC 1825 / NBRC 15652 / NCIMB 11725 / NRRL B-14509 / 104-IA</strain>
    </source>
</reference>
<gene>
    <name evidence="2" type="ordered locus">Aaci_0532</name>
</gene>
<keyword evidence="3" id="KW-1185">Reference proteome</keyword>
<dbReference type="STRING" id="521098.Aaci_0532"/>
<proteinExistence type="predicted"/>
<dbReference type="eggNOG" id="COG1432">
    <property type="taxonomic scope" value="Bacteria"/>
</dbReference>
<dbReference type="RefSeq" id="WP_012809949.1">
    <property type="nucleotide sequence ID" value="NC_013205.1"/>
</dbReference>
<dbReference type="Pfam" id="PF01936">
    <property type="entry name" value="NYN"/>
    <property type="match status" value="1"/>
</dbReference>
<evidence type="ECO:0000313" key="3">
    <source>
        <dbReference type="Proteomes" id="UP000001917"/>
    </source>
</evidence>
<dbReference type="EMBL" id="CP001727">
    <property type="protein sequence ID" value="ACV57584.1"/>
    <property type="molecule type" value="Genomic_DNA"/>
</dbReference>
<dbReference type="PANTHER" id="PTHR35811">
    <property type="entry name" value="SLR1870 PROTEIN"/>
    <property type="match status" value="1"/>
</dbReference>
<evidence type="ECO:0000313" key="2">
    <source>
        <dbReference type="EMBL" id="ACV57584.1"/>
    </source>
</evidence>
<dbReference type="InterPro" id="IPR021139">
    <property type="entry name" value="NYN"/>
</dbReference>
<protein>
    <recommendedName>
        <fullName evidence="1">NYN domain-containing protein</fullName>
    </recommendedName>
</protein>
<feature type="domain" description="NYN" evidence="1">
    <location>
        <begin position="54"/>
        <end position="204"/>
    </location>
</feature>
<dbReference type="GO" id="GO:0004540">
    <property type="term" value="F:RNA nuclease activity"/>
    <property type="evidence" value="ECO:0007669"/>
    <property type="project" value="InterPro"/>
</dbReference>
<dbReference type="Gene3D" id="3.40.50.1010">
    <property type="entry name" value="5'-nuclease"/>
    <property type="match status" value="1"/>
</dbReference>
<reference evidence="2 3" key="2">
    <citation type="journal article" date="2010" name="Stand. Genomic Sci.">
        <title>Complete genome sequence of Alicyclobacillus acidocaldarius type strain (104-IA).</title>
        <authorList>
            <person name="Mavromatis K."/>
            <person name="Sikorski J."/>
            <person name="Lapidus A."/>
            <person name="Glavina Del Rio T."/>
            <person name="Copeland A."/>
            <person name="Tice H."/>
            <person name="Cheng J.F."/>
            <person name="Lucas S."/>
            <person name="Chen F."/>
            <person name="Nolan M."/>
            <person name="Bruce D."/>
            <person name="Goodwin L."/>
            <person name="Pitluck S."/>
            <person name="Ivanova N."/>
            <person name="Ovchinnikova G."/>
            <person name="Pati A."/>
            <person name="Chen A."/>
            <person name="Palaniappan K."/>
            <person name="Land M."/>
            <person name="Hauser L."/>
            <person name="Chang Y.J."/>
            <person name="Jeffries C.D."/>
            <person name="Chain P."/>
            <person name="Meincke L."/>
            <person name="Sims D."/>
            <person name="Chertkov O."/>
            <person name="Han C."/>
            <person name="Brettin T."/>
            <person name="Detter J.C."/>
            <person name="Wahrenburg C."/>
            <person name="Rohde M."/>
            <person name="Pukall R."/>
            <person name="Goker M."/>
            <person name="Bristow J."/>
            <person name="Eisen J.A."/>
            <person name="Markowitz V."/>
            <person name="Hugenholtz P."/>
            <person name="Klenk H.P."/>
            <person name="Kyrpides N.C."/>
        </authorList>
    </citation>
    <scope>NUCLEOTIDE SEQUENCE [LARGE SCALE GENOMIC DNA]</scope>
    <source>
        <strain evidence="3">ATCC 27009 / DSM 446 / BCRC 14685 / JCM 5260 / KCTC 1825 / NBRC 15652 / NCIMB 11725 / NRRL B-14509 / 104-IA</strain>
    </source>
</reference>
<dbReference type="KEGG" id="aac:Aaci_0532"/>
<organism evidence="2 3">
    <name type="scientific">Alicyclobacillus acidocaldarius subsp. acidocaldarius (strain ATCC 27009 / DSM 446 / BCRC 14685 / JCM 5260 / KCTC 1825 / NBRC 15652 / NCIMB 11725 / NRRL B-14509 / 104-IA)</name>
    <name type="common">Bacillus acidocaldarius</name>
    <dbReference type="NCBI Taxonomy" id="521098"/>
    <lineage>
        <taxon>Bacteria</taxon>
        <taxon>Bacillati</taxon>
        <taxon>Bacillota</taxon>
        <taxon>Bacilli</taxon>
        <taxon>Bacillales</taxon>
        <taxon>Alicyclobacillaceae</taxon>
        <taxon>Alicyclobacillus</taxon>
    </lineage>
</organism>
<name>C8WSS8_ALIAD</name>
<evidence type="ECO:0000259" key="1">
    <source>
        <dbReference type="Pfam" id="PF01936"/>
    </source>
</evidence>
<sequence>MAENMELARNGERIVKGDSEIVIPVELQRSFTQMLSNSMEMAIQSVKQQDKMDNVAIFVDYDNVYWTLYNNYRHHPDHGDDDKNLFVKLWDFYGRDNVRIFKAYADFEQIKSDLTRLQKRRVQIRHVYANGKTEQGRKNASDIELSIDAIELTHTDPEITCYVIVTADSDMIPLMSRLMYKGKRVELFYIESALAKHTDLRNYAHISRDLITFLNVDTTPIDIRDKIAEAIVHIHNWHERYKESDITLGNKFLKNLFCDKMGLPSEAASRLIDLLKHEDIIREDTKVVSGAPRQTWVLNKMNSTVQDVLAQTQMYVAPTSE</sequence>
<accession>C8WSS8</accession>
<dbReference type="HOGENOM" id="CLU_075007_0_0_9"/>
<dbReference type="AlphaFoldDB" id="C8WSS8"/>